<dbReference type="PANTHER" id="PTHR10545">
    <property type="entry name" value="DIAMINE N-ACETYLTRANSFERASE"/>
    <property type="match status" value="1"/>
</dbReference>
<keyword evidence="2" id="KW-0012">Acyltransferase</keyword>
<protein>
    <submittedName>
        <fullName evidence="4">GNAT family N-acetyltransferase</fullName>
    </submittedName>
</protein>
<dbReference type="Gene3D" id="3.40.630.30">
    <property type="match status" value="1"/>
</dbReference>
<dbReference type="InterPro" id="IPR000182">
    <property type="entry name" value="GNAT_dom"/>
</dbReference>
<dbReference type="InterPro" id="IPR051016">
    <property type="entry name" value="Diverse_Substrate_AcTransf"/>
</dbReference>
<dbReference type="InterPro" id="IPR016181">
    <property type="entry name" value="Acyl_CoA_acyltransferase"/>
</dbReference>
<dbReference type="RefSeq" id="WP_030523391.1">
    <property type="nucleotide sequence ID" value="NZ_JBEXYG010000016.1"/>
</dbReference>
<evidence type="ECO:0000256" key="2">
    <source>
        <dbReference type="ARBA" id="ARBA00023315"/>
    </source>
</evidence>
<dbReference type="EMBL" id="JBEYBF010000020">
    <property type="protein sequence ID" value="MEU1955134.1"/>
    <property type="molecule type" value="Genomic_DNA"/>
</dbReference>
<accession>A0ABV2WW69</accession>
<reference evidence="4 5" key="1">
    <citation type="submission" date="2024-06" db="EMBL/GenBank/DDBJ databases">
        <title>The Natural Products Discovery Center: Release of the First 8490 Sequenced Strains for Exploring Actinobacteria Biosynthetic Diversity.</title>
        <authorList>
            <person name="Kalkreuter E."/>
            <person name="Kautsar S.A."/>
            <person name="Yang D."/>
            <person name="Bader C.D."/>
            <person name="Teijaro C.N."/>
            <person name="Fluegel L."/>
            <person name="Davis C.M."/>
            <person name="Simpson J.R."/>
            <person name="Lauterbach L."/>
            <person name="Steele A.D."/>
            <person name="Gui C."/>
            <person name="Meng S."/>
            <person name="Li G."/>
            <person name="Viehrig K."/>
            <person name="Ye F."/>
            <person name="Su P."/>
            <person name="Kiefer A.F."/>
            <person name="Nichols A."/>
            <person name="Cepeda A.J."/>
            <person name="Yan W."/>
            <person name="Fan B."/>
            <person name="Jiang Y."/>
            <person name="Adhikari A."/>
            <person name="Zheng C.-J."/>
            <person name="Schuster L."/>
            <person name="Cowan T.M."/>
            <person name="Smanski M.J."/>
            <person name="Chevrette M.G."/>
            <person name="De Carvalho L.P.S."/>
            <person name="Shen B."/>
        </authorList>
    </citation>
    <scope>NUCLEOTIDE SEQUENCE [LARGE SCALE GENOMIC DNA]</scope>
    <source>
        <strain evidence="4 5">NPDC019708</strain>
    </source>
</reference>
<feature type="domain" description="N-acetyltransferase" evidence="3">
    <location>
        <begin position="5"/>
        <end position="163"/>
    </location>
</feature>
<dbReference type="PANTHER" id="PTHR10545:SF29">
    <property type="entry name" value="GH14572P-RELATED"/>
    <property type="match status" value="1"/>
</dbReference>
<organism evidence="4 5">
    <name type="scientific">Nocardia rhamnosiphila</name>
    <dbReference type="NCBI Taxonomy" id="426716"/>
    <lineage>
        <taxon>Bacteria</taxon>
        <taxon>Bacillati</taxon>
        <taxon>Actinomycetota</taxon>
        <taxon>Actinomycetes</taxon>
        <taxon>Mycobacteriales</taxon>
        <taxon>Nocardiaceae</taxon>
        <taxon>Nocardia</taxon>
    </lineage>
</organism>
<evidence type="ECO:0000313" key="4">
    <source>
        <dbReference type="EMBL" id="MEU1955134.1"/>
    </source>
</evidence>
<keyword evidence="1" id="KW-0808">Transferase</keyword>
<evidence type="ECO:0000259" key="3">
    <source>
        <dbReference type="PROSITE" id="PS51186"/>
    </source>
</evidence>
<dbReference type="Proteomes" id="UP001550628">
    <property type="component" value="Unassembled WGS sequence"/>
</dbReference>
<dbReference type="Pfam" id="PF00583">
    <property type="entry name" value="Acetyltransf_1"/>
    <property type="match status" value="1"/>
</dbReference>
<dbReference type="GeneID" id="96245110"/>
<name>A0ABV2WW69_9NOCA</name>
<keyword evidence="5" id="KW-1185">Reference proteome</keyword>
<comment type="caution">
    <text evidence="4">The sequence shown here is derived from an EMBL/GenBank/DDBJ whole genome shotgun (WGS) entry which is preliminary data.</text>
</comment>
<dbReference type="SUPFAM" id="SSF55729">
    <property type="entry name" value="Acyl-CoA N-acyltransferases (Nat)"/>
    <property type="match status" value="1"/>
</dbReference>
<evidence type="ECO:0000313" key="5">
    <source>
        <dbReference type="Proteomes" id="UP001550628"/>
    </source>
</evidence>
<sequence length="168" mass="18063">MTSAPLIRRAAPADVPALVDLVYGLAEYEKARAECTLTAEQLHTALFGPEPAVFAHVALLDGVISGCAIWFRNFSTWDGVHGIYLEDLYVTPAARGSGLGRALLAALAHEARTHGYSRVSWSVLTWNTPSIGFYESLGARVQDDWVGYRLAGEALTALADTAETAADR</sequence>
<gene>
    <name evidence="4" type="ORF">ABZ510_25140</name>
</gene>
<evidence type="ECO:0000256" key="1">
    <source>
        <dbReference type="ARBA" id="ARBA00022679"/>
    </source>
</evidence>
<dbReference type="PROSITE" id="PS51186">
    <property type="entry name" value="GNAT"/>
    <property type="match status" value="1"/>
</dbReference>
<proteinExistence type="predicted"/>